<evidence type="ECO:0000313" key="1">
    <source>
        <dbReference type="EnsemblMetazoa" id="AMEM001492-PA"/>
    </source>
</evidence>
<accession>A0A182UPN4</accession>
<sequence length="113" mass="11362">MAHAHAVFVRISAPRAVAGGGGGVVPPIPIMGGQTEFGVPATTPGIVMPGGALIEVVVVVVVVVVPLPIPSGVPPILLYRSGVAVIMAASSNSVRSSVHLSSPRSFGMYDSIR</sequence>
<dbReference type="VEuPathDB" id="VectorBase:AMEM001492"/>
<name>A0A182UPN4_ANOME</name>
<proteinExistence type="predicted"/>
<reference evidence="1" key="1">
    <citation type="submission" date="2020-05" db="UniProtKB">
        <authorList>
            <consortium name="EnsemblMetazoa"/>
        </authorList>
    </citation>
    <scope>IDENTIFICATION</scope>
    <source>
        <strain evidence="1">MAF</strain>
    </source>
</reference>
<keyword evidence="2" id="KW-1185">Reference proteome</keyword>
<evidence type="ECO:0000313" key="2">
    <source>
        <dbReference type="Proteomes" id="UP000075903"/>
    </source>
</evidence>
<dbReference type="AlphaFoldDB" id="A0A182UPN4"/>
<dbReference type="EnsemblMetazoa" id="AMEM001492-RA">
    <property type="protein sequence ID" value="AMEM001492-PA"/>
    <property type="gene ID" value="AMEM001492"/>
</dbReference>
<dbReference type="Proteomes" id="UP000075903">
    <property type="component" value="Unassembled WGS sequence"/>
</dbReference>
<organism evidence="1 2">
    <name type="scientific">Anopheles merus</name>
    <name type="common">Mosquito</name>
    <dbReference type="NCBI Taxonomy" id="30066"/>
    <lineage>
        <taxon>Eukaryota</taxon>
        <taxon>Metazoa</taxon>
        <taxon>Ecdysozoa</taxon>
        <taxon>Arthropoda</taxon>
        <taxon>Hexapoda</taxon>
        <taxon>Insecta</taxon>
        <taxon>Pterygota</taxon>
        <taxon>Neoptera</taxon>
        <taxon>Endopterygota</taxon>
        <taxon>Diptera</taxon>
        <taxon>Nematocera</taxon>
        <taxon>Culicoidea</taxon>
        <taxon>Culicidae</taxon>
        <taxon>Anophelinae</taxon>
        <taxon>Anopheles</taxon>
    </lineage>
</organism>
<protein>
    <submittedName>
        <fullName evidence="1">Uncharacterized protein</fullName>
    </submittedName>
</protein>